<comment type="cofactor">
    <cofactor evidence="1">
        <name>Mg(2+)</name>
        <dbReference type="ChEBI" id="CHEBI:18420"/>
    </cofactor>
</comment>
<dbReference type="Gene3D" id="3.10.520.10">
    <property type="entry name" value="ApbE-like domains"/>
    <property type="match status" value="1"/>
</dbReference>
<dbReference type="InterPro" id="IPR024932">
    <property type="entry name" value="ApbE"/>
</dbReference>
<evidence type="ECO:0000256" key="5">
    <source>
        <dbReference type="ARBA" id="ARBA00022679"/>
    </source>
</evidence>
<keyword evidence="4" id="KW-0285">Flavoprotein</keyword>
<keyword evidence="8" id="KW-0460">Magnesium</keyword>
<evidence type="ECO:0000256" key="9">
    <source>
        <dbReference type="ARBA" id="ARBA00031306"/>
    </source>
</evidence>
<comment type="caution">
    <text evidence="11">The sequence shown here is derived from an EMBL/GenBank/DDBJ whole genome shotgun (WGS) entry which is preliminary data.</text>
</comment>
<dbReference type="PANTHER" id="PTHR30040:SF2">
    <property type="entry name" value="FAD:PROTEIN FMN TRANSFERASE"/>
    <property type="match status" value="1"/>
</dbReference>
<evidence type="ECO:0000256" key="8">
    <source>
        <dbReference type="ARBA" id="ARBA00022842"/>
    </source>
</evidence>
<dbReference type="GO" id="GO:0046872">
    <property type="term" value="F:metal ion binding"/>
    <property type="evidence" value="ECO:0007669"/>
    <property type="project" value="UniProtKB-KW"/>
</dbReference>
<dbReference type="Proteomes" id="UP001597119">
    <property type="component" value="Unassembled WGS sequence"/>
</dbReference>
<dbReference type="GO" id="GO:0016740">
    <property type="term" value="F:transferase activity"/>
    <property type="evidence" value="ECO:0007669"/>
    <property type="project" value="UniProtKB-KW"/>
</dbReference>
<dbReference type="SUPFAM" id="SSF143631">
    <property type="entry name" value="ApbE-like"/>
    <property type="match status" value="1"/>
</dbReference>
<evidence type="ECO:0000256" key="6">
    <source>
        <dbReference type="ARBA" id="ARBA00022723"/>
    </source>
</evidence>
<evidence type="ECO:0000256" key="1">
    <source>
        <dbReference type="ARBA" id="ARBA00001946"/>
    </source>
</evidence>
<dbReference type="RefSeq" id="WP_247374349.1">
    <property type="nucleotide sequence ID" value="NZ_JALLGV010000001.1"/>
</dbReference>
<evidence type="ECO:0000256" key="10">
    <source>
        <dbReference type="ARBA" id="ARBA00048540"/>
    </source>
</evidence>
<organism evidence="11 12">
    <name type="scientific">Halorientalis brevis</name>
    <dbReference type="NCBI Taxonomy" id="1126241"/>
    <lineage>
        <taxon>Archaea</taxon>
        <taxon>Methanobacteriati</taxon>
        <taxon>Methanobacteriota</taxon>
        <taxon>Stenosarchaea group</taxon>
        <taxon>Halobacteria</taxon>
        <taxon>Halobacteriales</taxon>
        <taxon>Haloarculaceae</taxon>
        <taxon>Halorientalis</taxon>
    </lineage>
</organism>
<dbReference type="AlphaFoldDB" id="A0ABD6CAS7"/>
<dbReference type="InterPro" id="IPR003374">
    <property type="entry name" value="ApbE-like_sf"/>
</dbReference>
<gene>
    <name evidence="11" type="ORF">ACFR9U_09535</name>
</gene>
<keyword evidence="12" id="KW-1185">Reference proteome</keyword>
<proteinExistence type="predicted"/>
<dbReference type="PANTHER" id="PTHR30040">
    <property type="entry name" value="THIAMINE BIOSYNTHESIS LIPOPROTEIN APBE"/>
    <property type="match status" value="1"/>
</dbReference>
<keyword evidence="6" id="KW-0479">Metal-binding</keyword>
<evidence type="ECO:0000256" key="7">
    <source>
        <dbReference type="ARBA" id="ARBA00022827"/>
    </source>
</evidence>
<keyword evidence="5 11" id="KW-0808">Transferase</keyword>
<evidence type="ECO:0000313" key="11">
    <source>
        <dbReference type="EMBL" id="MFD1587225.1"/>
    </source>
</evidence>
<dbReference type="EC" id="2.7.1.180" evidence="2"/>
<dbReference type="EMBL" id="JBHUDJ010000003">
    <property type="protein sequence ID" value="MFD1587225.1"/>
    <property type="molecule type" value="Genomic_DNA"/>
</dbReference>
<reference evidence="11 12" key="1">
    <citation type="journal article" date="2019" name="Int. J. Syst. Evol. Microbiol.">
        <title>The Global Catalogue of Microorganisms (GCM) 10K type strain sequencing project: providing services to taxonomists for standard genome sequencing and annotation.</title>
        <authorList>
            <consortium name="The Broad Institute Genomics Platform"/>
            <consortium name="The Broad Institute Genome Sequencing Center for Infectious Disease"/>
            <person name="Wu L."/>
            <person name="Ma J."/>
        </authorList>
    </citation>
    <scope>NUCLEOTIDE SEQUENCE [LARGE SCALE GENOMIC DNA]</scope>
    <source>
        <strain evidence="11 12">CGMCC 1.12125</strain>
    </source>
</reference>
<keyword evidence="7" id="KW-0274">FAD</keyword>
<evidence type="ECO:0000313" key="12">
    <source>
        <dbReference type="Proteomes" id="UP001597119"/>
    </source>
</evidence>
<evidence type="ECO:0000256" key="2">
    <source>
        <dbReference type="ARBA" id="ARBA00011955"/>
    </source>
</evidence>
<evidence type="ECO:0000256" key="3">
    <source>
        <dbReference type="ARBA" id="ARBA00016337"/>
    </source>
</evidence>
<protein>
    <recommendedName>
        <fullName evidence="3">FAD:protein FMN transferase</fullName>
        <ecNumber evidence="2">2.7.1.180</ecNumber>
    </recommendedName>
    <alternativeName>
        <fullName evidence="9">Flavin transferase</fullName>
    </alternativeName>
</protein>
<accession>A0ABD6CAS7</accession>
<dbReference type="Pfam" id="PF02424">
    <property type="entry name" value="ApbE"/>
    <property type="match status" value="1"/>
</dbReference>
<name>A0ABD6CAS7_9EURY</name>
<sequence length="300" mass="31729">MVAISNRISSAVAGAREQLGDAKVRFECCDTTFVAAAIGPGARRAVQRAQQTAARLEGVLNAFDSDSAVAVLNRTGRVENHHVASVVRRGLAYADRTEGAFDVRHGQFEHELKAYIRDGGEQPSATDRDEATVTVDGNEVRTDQPLDLNGLAKGYVVDHAFDTLDGLGRHGFVSGGGDVANPTGPIGIENPYGAAPAEDDHLKVLDTEWHVATSAGYRRGRGGVDHVYDPRTGDAGARHDLVTVVAARDCTEADALATTLAASPLEDALTLAEAWDGLEALVVHDGIFHETEGFGDHVAD</sequence>
<evidence type="ECO:0000256" key="4">
    <source>
        <dbReference type="ARBA" id="ARBA00022630"/>
    </source>
</evidence>
<comment type="catalytic activity">
    <reaction evidence="10">
        <text>L-threonyl-[protein] + FAD = FMN-L-threonyl-[protein] + AMP + H(+)</text>
        <dbReference type="Rhea" id="RHEA:36847"/>
        <dbReference type="Rhea" id="RHEA-COMP:11060"/>
        <dbReference type="Rhea" id="RHEA-COMP:11061"/>
        <dbReference type="ChEBI" id="CHEBI:15378"/>
        <dbReference type="ChEBI" id="CHEBI:30013"/>
        <dbReference type="ChEBI" id="CHEBI:57692"/>
        <dbReference type="ChEBI" id="CHEBI:74257"/>
        <dbReference type="ChEBI" id="CHEBI:456215"/>
        <dbReference type="EC" id="2.7.1.180"/>
    </reaction>
</comment>